<keyword evidence="3 6" id="KW-0812">Transmembrane</keyword>
<comment type="similarity">
    <text evidence="6">Belongs to the ABC-4 integral membrane protein family.</text>
</comment>
<comment type="caution">
    <text evidence="8">The sequence shown here is derived from an EMBL/GenBank/DDBJ whole genome shotgun (WGS) entry which is preliminary data.</text>
</comment>
<feature type="transmembrane region" description="Helical" evidence="6">
    <location>
        <begin position="286"/>
        <end position="311"/>
    </location>
</feature>
<keyword evidence="5 6" id="KW-0472">Membrane</keyword>
<dbReference type="RefSeq" id="WP_183582499.1">
    <property type="nucleotide sequence ID" value="NZ_JACHXJ010000002.1"/>
</dbReference>
<feature type="transmembrane region" description="Helical" evidence="6">
    <location>
        <begin position="231"/>
        <end position="257"/>
    </location>
</feature>
<feature type="domain" description="ABC3 transporter permease C-terminal" evidence="7">
    <location>
        <begin position="66"/>
        <end position="178"/>
    </location>
</feature>
<evidence type="ECO:0000313" key="8">
    <source>
        <dbReference type="EMBL" id="MBB3128313.1"/>
    </source>
</evidence>
<feature type="transmembrane region" description="Helical" evidence="6">
    <location>
        <begin position="147"/>
        <end position="173"/>
    </location>
</feature>
<name>A0A839TP77_9BACL</name>
<feature type="transmembrane region" description="Helical" evidence="6">
    <location>
        <begin position="62"/>
        <end position="82"/>
    </location>
</feature>
<accession>A0A839TP77</accession>
<dbReference type="Pfam" id="PF02687">
    <property type="entry name" value="FtsX"/>
    <property type="match status" value="1"/>
</dbReference>
<dbReference type="Proteomes" id="UP000517523">
    <property type="component" value="Unassembled WGS sequence"/>
</dbReference>
<dbReference type="InterPro" id="IPR003838">
    <property type="entry name" value="ABC3_permease_C"/>
</dbReference>
<gene>
    <name evidence="8" type="ORF">FHS19_002967</name>
</gene>
<feature type="transmembrane region" description="Helical" evidence="6">
    <location>
        <begin position="21"/>
        <end position="42"/>
    </location>
</feature>
<feature type="transmembrane region" description="Helical" evidence="6">
    <location>
        <begin position="201"/>
        <end position="219"/>
    </location>
</feature>
<dbReference type="InterPro" id="IPR052536">
    <property type="entry name" value="ABC-4_Integral_Memb_Prot"/>
</dbReference>
<dbReference type="AlphaFoldDB" id="A0A839TP77"/>
<evidence type="ECO:0000256" key="3">
    <source>
        <dbReference type="ARBA" id="ARBA00022692"/>
    </source>
</evidence>
<dbReference type="PIRSF" id="PIRSF018968">
    <property type="entry name" value="ABC_permease_BceB"/>
    <property type="match status" value="1"/>
</dbReference>
<dbReference type="GO" id="GO:0055085">
    <property type="term" value="P:transmembrane transport"/>
    <property type="evidence" value="ECO:0007669"/>
    <property type="project" value="UniProtKB-UniRule"/>
</dbReference>
<organism evidence="8 9">
    <name type="scientific">Paenibacillus rhizosphaerae</name>
    <dbReference type="NCBI Taxonomy" id="297318"/>
    <lineage>
        <taxon>Bacteria</taxon>
        <taxon>Bacillati</taxon>
        <taxon>Bacillota</taxon>
        <taxon>Bacilli</taxon>
        <taxon>Bacillales</taxon>
        <taxon>Paenibacillaceae</taxon>
        <taxon>Paenibacillus</taxon>
    </lineage>
</organism>
<feature type="transmembrane region" description="Helical" evidence="6">
    <location>
        <begin position="607"/>
        <end position="630"/>
    </location>
</feature>
<feature type="transmembrane region" description="Helical" evidence="6">
    <location>
        <begin position="510"/>
        <end position="529"/>
    </location>
</feature>
<dbReference type="PANTHER" id="PTHR46795">
    <property type="entry name" value="ABC TRANSPORTER PERMEASE-RELATED-RELATED"/>
    <property type="match status" value="1"/>
</dbReference>
<dbReference type="InterPro" id="IPR027022">
    <property type="entry name" value="ABC_permease_BceB-typ"/>
</dbReference>
<evidence type="ECO:0000256" key="4">
    <source>
        <dbReference type="ARBA" id="ARBA00022989"/>
    </source>
</evidence>
<evidence type="ECO:0000256" key="5">
    <source>
        <dbReference type="ARBA" id="ARBA00023136"/>
    </source>
</evidence>
<evidence type="ECO:0000313" key="9">
    <source>
        <dbReference type="Proteomes" id="UP000517523"/>
    </source>
</evidence>
<dbReference type="EMBL" id="JACHXJ010000002">
    <property type="protein sequence ID" value="MBB3128313.1"/>
    <property type="molecule type" value="Genomic_DNA"/>
</dbReference>
<feature type="transmembrane region" description="Helical" evidence="6">
    <location>
        <begin position="103"/>
        <end position="127"/>
    </location>
</feature>
<feature type="transmembrane region" description="Helical" evidence="6">
    <location>
        <begin position="572"/>
        <end position="595"/>
    </location>
</feature>
<evidence type="ECO:0000256" key="6">
    <source>
        <dbReference type="PIRNR" id="PIRNR018968"/>
    </source>
</evidence>
<sequence length="651" mass="72208">MNKKLFRRLAVTNLKKNAMMILPYLITCVIVVSLFYIVTSLSANSGLNTMSGGNLVIDLMKFGNRLFAILSLLFLLYANSFIMKRRKKEFGLYHILGLEKKHIRQVILLESVICSFVTIACGLIIGVGSNKFVTAALSKIIGTELSFTGFVSVGAAAQTIITFTVIFSLIFLYDIRQIQTTNPAELLKGGQIGEKEPKAKWLLAVLGLGLLLYGYTLSLSVNDPEKDIKTVVGAIVCVTIATYLLFIAGSIAGLKLLRSHENFYYKPKNFTLISGMLYRMKQNAVGLSNICILFTATLFVMTTTVSLYFGISHSVANQFSRDISLSAPASDKEKLSELVKFIEKNKKLHSLQTVNVQQYTGGKFEDDLNEDSKSDNFFLMPLESYNRLTSQSLSLAKDEVLVFSGSAAIHSDTLSFALNKVKVNVKEYLRQFPLSNDYSGIYGLERLYIVSPEDGLLAGYFGTDGASDLYYEFDLAGSESDKSDFSYTISKMAEGFGLTVNSRFTFRDSLNVRFGGLLFLGILISMILFTKTALSIFYKQISEGYDDQERFKILEKVGMSQKEIRSTIRRQILIVFFSPILIATLHLCFALPMVMKLLKIAFMDDGVLIVTSSAVSAAALLIIYGAVFLLTERVYRKIAAPLTTSIGRITG</sequence>
<keyword evidence="4 6" id="KW-1133">Transmembrane helix</keyword>
<evidence type="ECO:0000259" key="7">
    <source>
        <dbReference type="Pfam" id="PF02687"/>
    </source>
</evidence>
<dbReference type="GO" id="GO:0005886">
    <property type="term" value="C:plasma membrane"/>
    <property type="evidence" value="ECO:0007669"/>
    <property type="project" value="UniProtKB-SubCell"/>
</dbReference>
<evidence type="ECO:0000256" key="1">
    <source>
        <dbReference type="ARBA" id="ARBA00004651"/>
    </source>
</evidence>
<comment type="subcellular location">
    <subcellularLocation>
        <location evidence="1 6">Cell membrane</location>
        <topology evidence="1 6">Multi-pass membrane protein</topology>
    </subcellularLocation>
</comment>
<keyword evidence="6" id="KW-0813">Transport</keyword>
<reference evidence="8 9" key="1">
    <citation type="submission" date="2020-08" db="EMBL/GenBank/DDBJ databases">
        <title>Genomic Encyclopedia of Type Strains, Phase III (KMG-III): the genomes of soil and plant-associated and newly described type strains.</title>
        <authorList>
            <person name="Whitman W."/>
        </authorList>
    </citation>
    <scope>NUCLEOTIDE SEQUENCE [LARGE SCALE GENOMIC DNA]</scope>
    <source>
        <strain evidence="8 9">CECT 5831</strain>
    </source>
</reference>
<evidence type="ECO:0000256" key="2">
    <source>
        <dbReference type="ARBA" id="ARBA00022475"/>
    </source>
</evidence>
<dbReference type="PANTHER" id="PTHR46795:SF3">
    <property type="entry name" value="ABC TRANSPORTER PERMEASE"/>
    <property type="match status" value="1"/>
</dbReference>
<proteinExistence type="inferred from homology"/>
<keyword evidence="2 6" id="KW-1003">Cell membrane</keyword>
<protein>
    <submittedName>
        <fullName evidence="8">Putative ABC transport system permease protein</fullName>
    </submittedName>
</protein>